<organism evidence="1 2">
    <name type="scientific">Longimycelium tulufanense</name>
    <dbReference type="NCBI Taxonomy" id="907463"/>
    <lineage>
        <taxon>Bacteria</taxon>
        <taxon>Bacillati</taxon>
        <taxon>Actinomycetota</taxon>
        <taxon>Actinomycetes</taxon>
        <taxon>Pseudonocardiales</taxon>
        <taxon>Pseudonocardiaceae</taxon>
        <taxon>Longimycelium</taxon>
    </lineage>
</organism>
<keyword evidence="2" id="KW-1185">Reference proteome</keyword>
<accession>A0A8J3FYL9</accession>
<dbReference type="PANTHER" id="PTHR42110:SF1">
    <property type="entry name" value="L-ASPARAGINASE, PUTATIVE (AFU_ORTHOLOGUE AFUA_3G11890)-RELATED"/>
    <property type="match status" value="1"/>
</dbReference>
<sequence length="338" mass="34732">MRVFAIRQREDTITAMRDAELVEIVRSGFREGVHRGSVAVLGADGTLVYALGETGAPLFPRSSNKPLQGLAMLRAGLDLPDDADVALACASHSGETEHVERALAILGKHGLGEDALGCPAELPSHEASRNALLAGGGGARRAAMNCSGKHAAMLATCVQLRWPTEGYLDPAHPLQVAVRETVEELTGERVAATAVDGCGAPLFAFSLAGLAHAFLALVSAEPGTPERRIADAMRAYPYLVAGAGREDTRLMSAVSGLLCKAGAEGVHAAAVPGVGAVALKVTDGAARARLPIMVGALRALGVPASPELDALAEDPVLGRGEPVGVVRLLPDVFGRSSG</sequence>
<dbReference type="EMBL" id="BMMK01000030">
    <property type="protein sequence ID" value="GGM73203.1"/>
    <property type="molecule type" value="Genomic_DNA"/>
</dbReference>
<dbReference type="InterPro" id="IPR010349">
    <property type="entry name" value="Asparaginase_II"/>
</dbReference>
<evidence type="ECO:0000313" key="1">
    <source>
        <dbReference type="EMBL" id="GGM73203.1"/>
    </source>
</evidence>
<protein>
    <submittedName>
        <fullName evidence="1">Asparaginase</fullName>
    </submittedName>
</protein>
<dbReference type="AlphaFoldDB" id="A0A8J3FYL9"/>
<comment type="caution">
    <text evidence="1">The sequence shown here is derived from an EMBL/GenBank/DDBJ whole genome shotgun (WGS) entry which is preliminary data.</text>
</comment>
<reference evidence="1" key="1">
    <citation type="journal article" date="2014" name="Int. J. Syst. Evol. Microbiol.">
        <title>Complete genome sequence of Corynebacterium casei LMG S-19264T (=DSM 44701T), isolated from a smear-ripened cheese.</title>
        <authorList>
            <consortium name="US DOE Joint Genome Institute (JGI-PGF)"/>
            <person name="Walter F."/>
            <person name="Albersmeier A."/>
            <person name="Kalinowski J."/>
            <person name="Ruckert C."/>
        </authorList>
    </citation>
    <scope>NUCLEOTIDE SEQUENCE</scope>
    <source>
        <strain evidence="1">CGMCC 4.5737</strain>
    </source>
</reference>
<name>A0A8J3FYL9_9PSEU</name>
<gene>
    <name evidence="1" type="primary">ansA</name>
    <name evidence="1" type="ORF">GCM10012275_49780</name>
</gene>
<evidence type="ECO:0000313" key="2">
    <source>
        <dbReference type="Proteomes" id="UP000637578"/>
    </source>
</evidence>
<dbReference type="Pfam" id="PF06089">
    <property type="entry name" value="Asparaginase_II"/>
    <property type="match status" value="1"/>
</dbReference>
<dbReference type="PANTHER" id="PTHR42110">
    <property type="entry name" value="L-ASPARAGINASE, PUTATIVE (AFU_ORTHOLOGUE AFUA_3G11890)-RELATED"/>
    <property type="match status" value="1"/>
</dbReference>
<proteinExistence type="predicted"/>
<dbReference type="Proteomes" id="UP000637578">
    <property type="component" value="Unassembled WGS sequence"/>
</dbReference>
<reference evidence="1" key="2">
    <citation type="submission" date="2020-09" db="EMBL/GenBank/DDBJ databases">
        <authorList>
            <person name="Sun Q."/>
            <person name="Zhou Y."/>
        </authorList>
    </citation>
    <scope>NUCLEOTIDE SEQUENCE</scope>
    <source>
        <strain evidence="1">CGMCC 4.5737</strain>
    </source>
</reference>